<proteinExistence type="predicted"/>
<dbReference type="GeneID" id="91102096"/>
<evidence type="ECO:0000313" key="3">
    <source>
        <dbReference type="Proteomes" id="UP001358614"/>
    </source>
</evidence>
<accession>A0AAX4KGU3</accession>
<reference evidence="2 3" key="1">
    <citation type="submission" date="2024-01" db="EMBL/GenBank/DDBJ databases">
        <title>Comparative genomics of Cryptococcus and Kwoniella reveals pathogenesis evolution and contrasting modes of karyotype evolution via chromosome fusion or intercentromeric recombination.</title>
        <authorList>
            <person name="Coelho M.A."/>
            <person name="David-Palma M."/>
            <person name="Shea T."/>
            <person name="Bowers K."/>
            <person name="McGinley-Smith S."/>
            <person name="Mohammad A.W."/>
            <person name="Gnirke A."/>
            <person name="Yurkov A.M."/>
            <person name="Nowrousian M."/>
            <person name="Sun S."/>
            <person name="Cuomo C.A."/>
            <person name="Heitman J."/>
        </authorList>
    </citation>
    <scope>NUCLEOTIDE SEQUENCE [LARGE SCALE GENOMIC DNA]</scope>
    <source>
        <strain evidence="2 3">PYCC6329</strain>
    </source>
</reference>
<dbReference type="KEGG" id="ker:91102096"/>
<keyword evidence="3" id="KW-1185">Reference proteome</keyword>
<protein>
    <submittedName>
        <fullName evidence="2">Uncharacterized protein</fullName>
    </submittedName>
</protein>
<organism evidence="2 3">
    <name type="scientific">Kwoniella europaea PYCC6329</name>
    <dbReference type="NCBI Taxonomy" id="1423913"/>
    <lineage>
        <taxon>Eukaryota</taxon>
        <taxon>Fungi</taxon>
        <taxon>Dikarya</taxon>
        <taxon>Basidiomycota</taxon>
        <taxon>Agaricomycotina</taxon>
        <taxon>Tremellomycetes</taxon>
        <taxon>Tremellales</taxon>
        <taxon>Cryptococcaceae</taxon>
        <taxon>Kwoniella</taxon>
    </lineage>
</organism>
<evidence type="ECO:0000256" key="1">
    <source>
        <dbReference type="SAM" id="MobiDB-lite"/>
    </source>
</evidence>
<dbReference type="Proteomes" id="UP001358614">
    <property type="component" value="Chromosome 1"/>
</dbReference>
<name>A0AAX4KGU3_9TREE</name>
<feature type="region of interest" description="Disordered" evidence="1">
    <location>
        <begin position="1"/>
        <end position="28"/>
    </location>
</feature>
<dbReference type="EMBL" id="CP144089">
    <property type="protein sequence ID" value="WWD05219.1"/>
    <property type="molecule type" value="Genomic_DNA"/>
</dbReference>
<sequence length="79" mass="8728">MPSSNYPPQQPMGGLGHNGSRDPVAGDRQPRKVKLALTCLTFRNVAPTYNLFPVFSVSQTDKLGDAVYPELQFCEEGMR</sequence>
<evidence type="ECO:0000313" key="2">
    <source>
        <dbReference type="EMBL" id="WWD05219.1"/>
    </source>
</evidence>
<gene>
    <name evidence="2" type="ORF">V865_003292</name>
</gene>
<dbReference type="RefSeq" id="XP_066083186.1">
    <property type="nucleotide sequence ID" value="XM_066227089.1"/>
</dbReference>
<dbReference type="AlphaFoldDB" id="A0AAX4KGU3"/>